<accession>A0AA41Q472</accession>
<keyword evidence="1" id="KW-1133">Transmembrane helix</keyword>
<evidence type="ECO:0000313" key="2">
    <source>
        <dbReference type="EMBL" id="MCF2530391.1"/>
    </source>
</evidence>
<feature type="transmembrane region" description="Helical" evidence="1">
    <location>
        <begin position="88"/>
        <end position="109"/>
    </location>
</feature>
<dbReference type="InterPro" id="IPR021354">
    <property type="entry name" value="DUF2975"/>
</dbReference>
<sequence length="202" mass="21061">MSVAQWQRVDSKTLEILLAAIGVVVLVVGMAMPLLGIVGIIDPVITSRAVPLGGGGDGADILRQGSFALTEGSTGELSFADPSFKERVMLALPRLVSAGLALAVVYLLLRVVRTLKAGDPFVPANARRVTAISALVIAFGTLDPIVESLTTGSLIGNSGAQYLIDTGVTFTWPPILIGILVAALSEVFRRGTRLRADVEGLV</sequence>
<evidence type="ECO:0000313" key="3">
    <source>
        <dbReference type="Proteomes" id="UP001165378"/>
    </source>
</evidence>
<dbReference type="RefSeq" id="WP_235055058.1">
    <property type="nucleotide sequence ID" value="NZ_JAKFHA010000016.1"/>
</dbReference>
<protein>
    <submittedName>
        <fullName evidence="2">DUF2975 domain-containing protein</fullName>
    </submittedName>
</protein>
<name>A0AA41Q472_9ACTN</name>
<reference evidence="2" key="1">
    <citation type="submission" date="2022-01" db="EMBL/GenBank/DDBJ databases">
        <title>Genome-Based Taxonomic Classification of the Phylum Actinobacteria.</title>
        <authorList>
            <person name="Gao Y."/>
        </authorList>
    </citation>
    <scope>NUCLEOTIDE SEQUENCE</scope>
    <source>
        <strain evidence="2">KLBMP 8922</strain>
    </source>
</reference>
<dbReference type="AlphaFoldDB" id="A0AA41Q472"/>
<dbReference type="EMBL" id="JAKFHA010000016">
    <property type="protein sequence ID" value="MCF2530391.1"/>
    <property type="molecule type" value="Genomic_DNA"/>
</dbReference>
<dbReference type="Pfam" id="PF11188">
    <property type="entry name" value="DUF2975"/>
    <property type="match status" value="1"/>
</dbReference>
<comment type="caution">
    <text evidence="2">The sequence shown here is derived from an EMBL/GenBank/DDBJ whole genome shotgun (WGS) entry which is preliminary data.</text>
</comment>
<feature type="transmembrane region" description="Helical" evidence="1">
    <location>
        <begin position="129"/>
        <end position="146"/>
    </location>
</feature>
<evidence type="ECO:0000256" key="1">
    <source>
        <dbReference type="SAM" id="Phobius"/>
    </source>
</evidence>
<proteinExistence type="predicted"/>
<gene>
    <name evidence="2" type="ORF">LZ495_24660</name>
</gene>
<organism evidence="2 3">
    <name type="scientific">Yinghuangia soli</name>
    <dbReference type="NCBI Taxonomy" id="2908204"/>
    <lineage>
        <taxon>Bacteria</taxon>
        <taxon>Bacillati</taxon>
        <taxon>Actinomycetota</taxon>
        <taxon>Actinomycetes</taxon>
        <taxon>Kitasatosporales</taxon>
        <taxon>Streptomycetaceae</taxon>
        <taxon>Yinghuangia</taxon>
    </lineage>
</organism>
<feature type="transmembrane region" description="Helical" evidence="1">
    <location>
        <begin position="16"/>
        <end position="41"/>
    </location>
</feature>
<feature type="transmembrane region" description="Helical" evidence="1">
    <location>
        <begin position="166"/>
        <end position="185"/>
    </location>
</feature>
<dbReference type="Proteomes" id="UP001165378">
    <property type="component" value="Unassembled WGS sequence"/>
</dbReference>
<keyword evidence="3" id="KW-1185">Reference proteome</keyword>
<keyword evidence="1" id="KW-0472">Membrane</keyword>
<keyword evidence="1" id="KW-0812">Transmembrane</keyword>